<organism evidence="7 8">
    <name type="scientific">Anaeramoeba flamelloides</name>
    <dbReference type="NCBI Taxonomy" id="1746091"/>
    <lineage>
        <taxon>Eukaryota</taxon>
        <taxon>Metamonada</taxon>
        <taxon>Anaeramoebidae</taxon>
        <taxon>Anaeramoeba</taxon>
    </lineage>
</organism>
<name>A0ABQ8XJW6_9EUKA</name>
<keyword evidence="1" id="KW-0540">Nuclease</keyword>
<dbReference type="Proteomes" id="UP001150062">
    <property type="component" value="Unassembled WGS sequence"/>
</dbReference>
<feature type="region of interest" description="Disordered" evidence="5">
    <location>
        <begin position="508"/>
        <end position="561"/>
    </location>
</feature>
<dbReference type="PANTHER" id="PTHR30231:SF4">
    <property type="entry name" value="PROTEIN NEN2"/>
    <property type="match status" value="1"/>
</dbReference>
<feature type="compositionally biased region" description="Low complexity" evidence="5">
    <location>
        <begin position="229"/>
        <end position="240"/>
    </location>
</feature>
<evidence type="ECO:0000256" key="5">
    <source>
        <dbReference type="SAM" id="MobiDB-lite"/>
    </source>
</evidence>
<comment type="caution">
    <text evidence="7">The sequence shown here is derived from an EMBL/GenBank/DDBJ whole genome shotgun (WGS) entry which is preliminary data.</text>
</comment>
<sequence>MLSQPNIDINTLKNKRCIVFDLETTGFKDSCIVEIGAVEIVKGKITSKTYHSLVNSRKRSNNIAYRVHKLGWRELKNAPKIKEVIPDFLKFVNGDILIAHNLAFDYGVLTREVEFVSGFQSTTKTTTTKTKTKTKTTTKTTTKKTSKSKHINNKNSKQDQKNVVNILLSEKITNNNQENQQLNHQTTNEIITREERFPNEDEKQPKNNKEESNQNQKSTDPNFEIQDKNSNSTSQIQENNNQTQTIQKEINSNQENNPQINTHQKIEKENINQYKIIQGTDKEKQKTKNQTKTNEKLDENKNKTWELFKKSPTFCTMQHSKQLFLKSGFRSNLNFLCEIFGIQIPNGRLNIRHSALEDAQMTAKLLVEYLKVDSQPNLMENAKKKGNKIMEVIKKQKEKEKQEKKRLEKLLPKNQKKVQQKKKKSQRKRKFNLICTDEKKNKALHFFNSSNFEELRKARFITKKKADTILKLRPFSTFCSMIKKIDSSKGITSRVIEIWIEDRIKEEKSKKDNDKNDDENNNQKNENNNQKNESQESEIKNKTEKLINKETTSDILQINKN</sequence>
<protein>
    <submittedName>
        <fullName evidence="7">DNA polymerase iii subunit epsilon</fullName>
    </submittedName>
</protein>
<dbReference type="Gene3D" id="3.30.420.10">
    <property type="entry name" value="Ribonuclease H-like superfamily/Ribonuclease H"/>
    <property type="match status" value="2"/>
</dbReference>
<evidence type="ECO:0000256" key="2">
    <source>
        <dbReference type="ARBA" id="ARBA00022801"/>
    </source>
</evidence>
<gene>
    <name evidence="7" type="ORF">M0813_04469</name>
</gene>
<feature type="region of interest" description="Disordered" evidence="5">
    <location>
        <begin position="122"/>
        <end position="162"/>
    </location>
</feature>
<dbReference type="CDD" id="cd06127">
    <property type="entry name" value="DEDDh"/>
    <property type="match status" value="1"/>
</dbReference>
<dbReference type="EMBL" id="JAOAOG010000287">
    <property type="protein sequence ID" value="KAJ6232942.1"/>
    <property type="molecule type" value="Genomic_DNA"/>
</dbReference>
<dbReference type="InterPro" id="IPR013520">
    <property type="entry name" value="Ribonucl_H"/>
</dbReference>
<feature type="compositionally biased region" description="Basic and acidic residues" evidence="5">
    <location>
        <begin position="191"/>
        <end position="212"/>
    </location>
</feature>
<evidence type="ECO:0000256" key="3">
    <source>
        <dbReference type="ARBA" id="ARBA00022839"/>
    </source>
</evidence>
<evidence type="ECO:0000259" key="6">
    <source>
        <dbReference type="SMART" id="SM00479"/>
    </source>
</evidence>
<dbReference type="Pfam" id="PF00929">
    <property type="entry name" value="RNase_T"/>
    <property type="match status" value="1"/>
</dbReference>
<feature type="compositionally biased region" description="Low complexity" evidence="5">
    <location>
        <begin position="174"/>
        <end position="188"/>
    </location>
</feature>
<dbReference type="PANTHER" id="PTHR30231">
    <property type="entry name" value="DNA POLYMERASE III SUBUNIT EPSILON"/>
    <property type="match status" value="1"/>
</dbReference>
<feature type="coiled-coil region" evidence="4">
    <location>
        <begin position="379"/>
        <end position="424"/>
    </location>
</feature>
<keyword evidence="3" id="KW-0269">Exonuclease</keyword>
<feature type="domain" description="Exonuclease" evidence="6">
    <location>
        <begin position="16"/>
        <end position="375"/>
    </location>
</feature>
<dbReference type="InterPro" id="IPR006054">
    <property type="entry name" value="DnaQ"/>
</dbReference>
<keyword evidence="4" id="KW-0175">Coiled coil</keyword>
<evidence type="ECO:0000256" key="4">
    <source>
        <dbReference type="SAM" id="Coils"/>
    </source>
</evidence>
<accession>A0ABQ8XJW6</accession>
<evidence type="ECO:0000256" key="1">
    <source>
        <dbReference type="ARBA" id="ARBA00022722"/>
    </source>
</evidence>
<keyword evidence="8" id="KW-1185">Reference proteome</keyword>
<dbReference type="SMART" id="SM00479">
    <property type="entry name" value="EXOIII"/>
    <property type="match status" value="1"/>
</dbReference>
<dbReference type="InterPro" id="IPR012337">
    <property type="entry name" value="RNaseH-like_sf"/>
</dbReference>
<feature type="region of interest" description="Disordered" evidence="5">
    <location>
        <begin position="174"/>
        <end position="240"/>
    </location>
</feature>
<proteinExistence type="predicted"/>
<feature type="compositionally biased region" description="Basic residues" evidence="5">
    <location>
        <begin position="130"/>
        <end position="152"/>
    </location>
</feature>
<dbReference type="NCBIfam" id="TIGR00573">
    <property type="entry name" value="dnaq"/>
    <property type="match status" value="1"/>
</dbReference>
<evidence type="ECO:0000313" key="8">
    <source>
        <dbReference type="Proteomes" id="UP001150062"/>
    </source>
</evidence>
<dbReference type="InterPro" id="IPR036397">
    <property type="entry name" value="RNaseH_sf"/>
</dbReference>
<dbReference type="SUPFAM" id="SSF53098">
    <property type="entry name" value="Ribonuclease H-like"/>
    <property type="match status" value="2"/>
</dbReference>
<keyword evidence="2" id="KW-0378">Hydrolase</keyword>
<evidence type="ECO:0000313" key="7">
    <source>
        <dbReference type="EMBL" id="KAJ6232942.1"/>
    </source>
</evidence>
<feature type="compositionally biased region" description="Basic and acidic residues" evidence="5">
    <location>
        <begin position="533"/>
        <end position="552"/>
    </location>
</feature>
<feature type="compositionally biased region" description="Low complexity" evidence="5">
    <location>
        <begin position="522"/>
        <end position="532"/>
    </location>
</feature>
<reference evidence="7" key="1">
    <citation type="submission" date="2022-08" db="EMBL/GenBank/DDBJ databases">
        <title>Novel sulfate-reducing endosymbionts in the free-living metamonad Anaeramoeba.</title>
        <authorList>
            <person name="Jerlstrom-Hultqvist J."/>
            <person name="Cepicka I."/>
            <person name="Gallot-Lavallee L."/>
            <person name="Salas-Leiva D."/>
            <person name="Curtis B.A."/>
            <person name="Zahonova K."/>
            <person name="Pipaliya S."/>
            <person name="Dacks J."/>
            <person name="Roger A.J."/>
        </authorList>
    </citation>
    <scope>NUCLEOTIDE SEQUENCE</scope>
    <source>
        <strain evidence="7">Schooner1</strain>
    </source>
</reference>